<sequence>MAIIKLNQQTKNINISDCSIEHPLIFKYFDDLPEKQRDDEFKRALQIGVIALMEDRFAAFLSKTEGELGTQLESLKLIYERNVKAKEKTTESGLSAEPEIYKEIQNYLARAGFIDDEVVMTGSSVGAMPRNKTGDIVLKVNGDDKKKIAVEVKFNQSLALGEIEGTDSLGRPRDTAISQMIESMANREAQLAVIVFDQNRSSDGLQNSVNDISWIPSVGFVVIIDDVRQDYSNLFIALDLARSMLMSTLRVADQDIFQSLLGRMSKDLSSILDTEKLLKDNHANLKKIATSIRKHALLVGFTQRILKDFIANGSVSNQELLKLYHGNGLKEEFAAITKDVEAIFPALEIDD</sequence>
<protein>
    <submittedName>
        <fullName evidence="1">Unannotated protein</fullName>
    </submittedName>
</protein>
<reference evidence="1" key="1">
    <citation type="submission" date="2020-05" db="EMBL/GenBank/DDBJ databases">
        <authorList>
            <person name="Chiriac C."/>
            <person name="Salcher M."/>
            <person name="Ghai R."/>
            <person name="Kavagutti S V."/>
        </authorList>
    </citation>
    <scope>NUCLEOTIDE SEQUENCE</scope>
</reference>
<organism evidence="1">
    <name type="scientific">freshwater metagenome</name>
    <dbReference type="NCBI Taxonomy" id="449393"/>
    <lineage>
        <taxon>unclassified sequences</taxon>
        <taxon>metagenomes</taxon>
        <taxon>ecological metagenomes</taxon>
    </lineage>
</organism>
<gene>
    <name evidence="1" type="ORF">UFOPK3614_00845</name>
</gene>
<accession>A0A6J7HVI4</accession>
<dbReference type="EMBL" id="CAFBMS010000047">
    <property type="protein sequence ID" value="CAB4920725.1"/>
    <property type="molecule type" value="Genomic_DNA"/>
</dbReference>
<proteinExistence type="predicted"/>
<dbReference type="AlphaFoldDB" id="A0A6J7HVI4"/>
<name>A0A6J7HVI4_9ZZZZ</name>
<evidence type="ECO:0000313" key="1">
    <source>
        <dbReference type="EMBL" id="CAB4920725.1"/>
    </source>
</evidence>